<dbReference type="InterPro" id="IPR036291">
    <property type="entry name" value="NAD(P)-bd_dom_sf"/>
</dbReference>
<dbReference type="InterPro" id="IPR046346">
    <property type="entry name" value="Aminoacid_DH-like_N_sf"/>
</dbReference>
<dbReference type="PANTHER" id="PTHR21089">
    <property type="entry name" value="SHIKIMATE DEHYDROGENASE"/>
    <property type="match status" value="1"/>
</dbReference>
<dbReference type="GO" id="GO:0019632">
    <property type="term" value="P:shikimate metabolic process"/>
    <property type="evidence" value="ECO:0007669"/>
    <property type="project" value="TreeGrafter"/>
</dbReference>
<evidence type="ECO:0000313" key="6">
    <source>
        <dbReference type="Proteomes" id="UP000201838"/>
    </source>
</evidence>
<sequence>MSETKVIKLGLIGDHIGQSRFSAAMDLLCREHGLTLDFTPIDTGDMPEFNFDETLDELIAKGWTGVTITHPHKNKARARAADGMISEVAHLPASNLLTFHPEIRGFNTDYTGFIGAWKTEMGNAIPGQVAVAGAGGVAGAIVPALVELGATDIAVWDPARGVAARLAEAVDGPVRAILMSDAPAVISDADGLVNASALGMGDDRRSAFPIETIGSQAWAFDAVYTPTRTTFLRAAASRGLTTVSGFDLFRHMILGSFEAYSGARPNKEKMLPLIDALRPD</sequence>
<dbReference type="Gene3D" id="3.40.50.720">
    <property type="entry name" value="NAD(P)-binding Rossmann-like Domain"/>
    <property type="match status" value="1"/>
</dbReference>
<reference evidence="5 6" key="1">
    <citation type="submission" date="2017-05" db="EMBL/GenBank/DDBJ databases">
        <authorList>
            <person name="Song R."/>
            <person name="Chenine A.L."/>
            <person name="Ruprecht R.M."/>
        </authorList>
    </citation>
    <scope>NUCLEOTIDE SEQUENCE [LARGE SCALE GENOMIC DNA]</scope>
    <source>
        <strain evidence="5 6">CECT 8489</strain>
    </source>
</reference>
<evidence type="ECO:0000259" key="4">
    <source>
        <dbReference type="Pfam" id="PF08501"/>
    </source>
</evidence>
<dbReference type="AlphaFoldDB" id="A0A238IXR9"/>
<dbReference type="GO" id="GO:0050661">
    <property type="term" value="F:NADP binding"/>
    <property type="evidence" value="ECO:0007669"/>
    <property type="project" value="TreeGrafter"/>
</dbReference>
<comment type="pathway">
    <text evidence="1">Metabolic intermediate biosynthesis; chorismate biosynthesis; chorismate from D-erythrose 4-phosphate and phosphoenolpyruvate: step 4/7.</text>
</comment>
<feature type="domain" description="Shikimate dehydrogenase substrate binding N-terminal" evidence="4">
    <location>
        <begin position="11"/>
        <end position="95"/>
    </location>
</feature>
<keyword evidence="3" id="KW-0028">Amino-acid biosynthesis</keyword>
<name>A0A238IXR9_9RHOB</name>
<keyword evidence="2 5" id="KW-0560">Oxidoreductase</keyword>
<dbReference type="InterPro" id="IPR022893">
    <property type="entry name" value="Shikimate_DH_fam"/>
</dbReference>
<proteinExistence type="predicted"/>
<dbReference type="GO" id="GO:0009423">
    <property type="term" value="P:chorismate biosynthetic process"/>
    <property type="evidence" value="ECO:0007669"/>
    <property type="project" value="TreeGrafter"/>
</dbReference>
<dbReference type="SUPFAM" id="SSF51735">
    <property type="entry name" value="NAD(P)-binding Rossmann-fold domains"/>
    <property type="match status" value="1"/>
</dbReference>
<evidence type="ECO:0000256" key="1">
    <source>
        <dbReference type="ARBA" id="ARBA00004871"/>
    </source>
</evidence>
<evidence type="ECO:0000256" key="3">
    <source>
        <dbReference type="ARBA" id="ARBA00023141"/>
    </source>
</evidence>
<dbReference type="Pfam" id="PF08501">
    <property type="entry name" value="Shikimate_dh_N"/>
    <property type="match status" value="1"/>
</dbReference>
<dbReference type="EC" id="1.1.1.-" evidence="5"/>
<accession>A0A238IXR9</accession>
<organism evidence="5 6">
    <name type="scientific">Boseongicola aestuarii</name>
    <dbReference type="NCBI Taxonomy" id="1470561"/>
    <lineage>
        <taxon>Bacteria</taxon>
        <taxon>Pseudomonadati</taxon>
        <taxon>Pseudomonadota</taxon>
        <taxon>Alphaproteobacteria</taxon>
        <taxon>Rhodobacterales</taxon>
        <taxon>Paracoccaceae</taxon>
        <taxon>Boseongicola</taxon>
    </lineage>
</organism>
<dbReference type="EMBL" id="FXXQ01000002">
    <property type="protein sequence ID" value="SMX22841.1"/>
    <property type="molecule type" value="Genomic_DNA"/>
</dbReference>
<keyword evidence="6" id="KW-1185">Reference proteome</keyword>
<dbReference type="GO" id="GO:0005829">
    <property type="term" value="C:cytosol"/>
    <property type="evidence" value="ECO:0007669"/>
    <property type="project" value="TreeGrafter"/>
</dbReference>
<dbReference type="RefSeq" id="WP_093972808.1">
    <property type="nucleotide sequence ID" value="NZ_FXXQ01000002.1"/>
</dbReference>
<dbReference type="Proteomes" id="UP000201838">
    <property type="component" value="Unassembled WGS sequence"/>
</dbReference>
<dbReference type="OrthoDB" id="9792692at2"/>
<protein>
    <submittedName>
        <fullName evidence="5">Quinate/shikimate dehydrogenase</fullName>
        <ecNumber evidence="5">1.1.1.-</ecNumber>
    </submittedName>
</protein>
<dbReference type="PANTHER" id="PTHR21089:SF1">
    <property type="entry name" value="BIFUNCTIONAL 3-DEHYDROQUINATE DEHYDRATASE_SHIKIMATE DEHYDROGENASE, CHLOROPLASTIC"/>
    <property type="match status" value="1"/>
</dbReference>
<dbReference type="SUPFAM" id="SSF53223">
    <property type="entry name" value="Aminoacid dehydrogenase-like, N-terminal domain"/>
    <property type="match status" value="1"/>
</dbReference>
<gene>
    <name evidence="5" type="primary">aroE_1</name>
    <name evidence="5" type="ORF">BOA8489_00939</name>
</gene>
<dbReference type="Gene3D" id="3.40.50.10860">
    <property type="entry name" value="Leucine Dehydrogenase, chain A, domain 1"/>
    <property type="match status" value="1"/>
</dbReference>
<dbReference type="GO" id="GO:0004764">
    <property type="term" value="F:shikimate 3-dehydrogenase (NADP+) activity"/>
    <property type="evidence" value="ECO:0007669"/>
    <property type="project" value="InterPro"/>
</dbReference>
<dbReference type="InterPro" id="IPR013708">
    <property type="entry name" value="Shikimate_DH-bd_N"/>
</dbReference>
<keyword evidence="3" id="KW-0057">Aromatic amino acid biosynthesis</keyword>
<evidence type="ECO:0000256" key="2">
    <source>
        <dbReference type="ARBA" id="ARBA00023002"/>
    </source>
</evidence>
<evidence type="ECO:0000313" key="5">
    <source>
        <dbReference type="EMBL" id="SMX22841.1"/>
    </source>
</evidence>